<evidence type="ECO:0000256" key="1">
    <source>
        <dbReference type="SAM" id="MobiDB-lite"/>
    </source>
</evidence>
<keyword evidence="5" id="KW-1185">Reference proteome</keyword>
<dbReference type="AlphaFoldDB" id="A0A4Q7J172"/>
<keyword evidence="2" id="KW-1133">Transmembrane helix</keyword>
<feature type="signal peptide" evidence="3">
    <location>
        <begin position="1"/>
        <end position="24"/>
    </location>
</feature>
<evidence type="ECO:0000313" key="4">
    <source>
        <dbReference type="EMBL" id="RZQ59684.1"/>
    </source>
</evidence>
<feature type="chain" id="PRO_5020553733" description="PBP domain-containing protein" evidence="3">
    <location>
        <begin position="25"/>
        <end position="723"/>
    </location>
</feature>
<sequence length="723" mass="73631">MSVKRCVVAIACAVLAVAPLGAPAAVAQPPQLPYQVTTTPADLSSVRDSDVVRLSIAGLPAGASATVALCPEDLRDALTFNNTAVSRFTNYCQHIQGVYSASPARYPAAGQPRNAATGTIDIAYPVSRGETQALNINWDPVYGKVYRDANGKNVVRPEAPKYSYKCDETSPCAIWVQITATPPGQTKPVTWLTRTGPVRPSMDTGGPAGCQPPAPGRSVTAAYPERLAKSAVAWNSLLCSPTGGPSPVQPLAIGEGDALAGFDKAERDLAYTGAGTALSEDPRRERVSVPVALNAVVLAAVGRQPAGKTDSGATFTGPITDTLTFDWSELANLIAKRTASEGFHVGGVMANGSTLVSRNPLLAGMFPQDRLFGDFGLSGNVGTDTGPLLLSTMLTQKAPAQWRFLPTQKGGAPVGVIKDYLAVNDGLVNIATALTKGGVRKQMQDLSMGLCPENRTCAGYVLTDLATAVESGWTPVALPNSAGKFVAPTPQSLQAAAAHLRPAEDGTLLLGDTGADQAAYPLTFAEHAVAPGNALVGADCTPRKDAQDTLRGVLTTAVGGGQKVLGPGMVPLTPDLVTTARERIAKVGAGPAGEACAENKDIQQNPPPPAGGPQGGGTGALPPGGPAGGLPAAGPGPDAGALTQAPSPATVEAAKLLAGNTRIPLFPGAGVLAILLPLVALGLLVVLPSSTAYLAAGRPVPAWLARAAGWVGQRIARLRGAAA</sequence>
<dbReference type="OrthoDB" id="3614233at2"/>
<keyword evidence="2" id="KW-0472">Membrane</keyword>
<keyword evidence="2" id="KW-0812">Transmembrane</keyword>
<dbReference type="SUPFAM" id="SSF53850">
    <property type="entry name" value="Periplasmic binding protein-like II"/>
    <property type="match status" value="1"/>
</dbReference>
<proteinExistence type="predicted"/>
<dbReference type="Gene3D" id="3.40.190.10">
    <property type="entry name" value="Periplasmic binding protein-like II"/>
    <property type="match status" value="2"/>
</dbReference>
<evidence type="ECO:0000256" key="3">
    <source>
        <dbReference type="SAM" id="SignalP"/>
    </source>
</evidence>
<feature type="region of interest" description="Disordered" evidence="1">
    <location>
        <begin position="590"/>
        <end position="644"/>
    </location>
</feature>
<dbReference type="RefSeq" id="WP_130479541.1">
    <property type="nucleotide sequence ID" value="NZ_SFCC01000022.1"/>
</dbReference>
<comment type="caution">
    <text evidence="4">The sequence shown here is derived from an EMBL/GenBank/DDBJ whole genome shotgun (WGS) entry which is preliminary data.</text>
</comment>
<evidence type="ECO:0000256" key="2">
    <source>
        <dbReference type="SAM" id="Phobius"/>
    </source>
</evidence>
<feature type="transmembrane region" description="Helical" evidence="2">
    <location>
        <begin position="665"/>
        <end position="687"/>
    </location>
</feature>
<feature type="compositionally biased region" description="Low complexity" evidence="1">
    <location>
        <begin position="629"/>
        <end position="642"/>
    </location>
</feature>
<evidence type="ECO:0008006" key="6">
    <source>
        <dbReference type="Google" id="ProtNLM"/>
    </source>
</evidence>
<dbReference type="EMBL" id="SFCC01000022">
    <property type="protein sequence ID" value="RZQ59684.1"/>
    <property type="molecule type" value="Genomic_DNA"/>
</dbReference>
<gene>
    <name evidence="4" type="ORF">EWH70_33200</name>
</gene>
<keyword evidence="3" id="KW-0732">Signal</keyword>
<evidence type="ECO:0000313" key="5">
    <source>
        <dbReference type="Proteomes" id="UP000292003"/>
    </source>
</evidence>
<reference evidence="4 5" key="1">
    <citation type="submission" date="2019-02" db="EMBL/GenBank/DDBJ databases">
        <title>Draft genome sequence of Amycolatopsis sp. 8-3EHSu isolated from roots of Suaeda maritima.</title>
        <authorList>
            <person name="Duangmal K."/>
            <person name="Chantavorakit T."/>
        </authorList>
    </citation>
    <scope>NUCLEOTIDE SEQUENCE [LARGE SCALE GENOMIC DNA]</scope>
    <source>
        <strain evidence="4 5">8-3EHSu</strain>
    </source>
</reference>
<organism evidence="4 5">
    <name type="scientific">Amycolatopsis suaedae</name>
    <dbReference type="NCBI Taxonomy" id="2510978"/>
    <lineage>
        <taxon>Bacteria</taxon>
        <taxon>Bacillati</taxon>
        <taxon>Actinomycetota</taxon>
        <taxon>Actinomycetes</taxon>
        <taxon>Pseudonocardiales</taxon>
        <taxon>Pseudonocardiaceae</taxon>
        <taxon>Amycolatopsis</taxon>
    </lineage>
</organism>
<dbReference type="Proteomes" id="UP000292003">
    <property type="component" value="Unassembled WGS sequence"/>
</dbReference>
<name>A0A4Q7J172_9PSEU</name>
<protein>
    <recommendedName>
        <fullName evidence="6">PBP domain-containing protein</fullName>
    </recommendedName>
</protein>
<accession>A0A4Q7J172</accession>